<keyword evidence="1" id="KW-0805">Transcription regulation</keyword>
<dbReference type="EMBL" id="BJLB01000001">
    <property type="protein sequence ID" value="GEA38079.1"/>
    <property type="molecule type" value="Genomic_DNA"/>
</dbReference>
<evidence type="ECO:0000313" key="6">
    <source>
        <dbReference type="Proteomes" id="UP000315200"/>
    </source>
</evidence>
<dbReference type="GO" id="GO:0003700">
    <property type="term" value="F:DNA-binding transcription factor activity"/>
    <property type="evidence" value="ECO:0007669"/>
    <property type="project" value="TreeGrafter"/>
</dbReference>
<dbReference type="Gene3D" id="3.40.50.2300">
    <property type="match status" value="2"/>
</dbReference>
<protein>
    <recommendedName>
        <fullName evidence="4">Transcriptional regulator LacI/GalR-like sensor domain-containing protein</fullName>
    </recommendedName>
</protein>
<organism evidence="5 6">
    <name type="scientific">Enterocloster clostridioformis</name>
    <dbReference type="NCBI Taxonomy" id="1531"/>
    <lineage>
        <taxon>Bacteria</taxon>
        <taxon>Bacillati</taxon>
        <taxon>Bacillota</taxon>
        <taxon>Clostridia</taxon>
        <taxon>Lachnospirales</taxon>
        <taxon>Lachnospiraceae</taxon>
        <taxon>Enterocloster</taxon>
    </lineage>
</organism>
<keyword evidence="3" id="KW-0804">Transcription</keyword>
<dbReference type="PANTHER" id="PTHR30146">
    <property type="entry name" value="LACI-RELATED TRANSCRIPTIONAL REPRESSOR"/>
    <property type="match status" value="1"/>
</dbReference>
<accession>A0A829W0N0</accession>
<dbReference type="CDD" id="cd06267">
    <property type="entry name" value="PBP1_LacI_sugar_binding-like"/>
    <property type="match status" value="1"/>
</dbReference>
<dbReference type="InterPro" id="IPR046335">
    <property type="entry name" value="LacI/GalR-like_sensor"/>
</dbReference>
<evidence type="ECO:0000256" key="1">
    <source>
        <dbReference type="ARBA" id="ARBA00023015"/>
    </source>
</evidence>
<feature type="domain" description="Transcriptional regulator LacI/GalR-like sensor" evidence="4">
    <location>
        <begin position="1"/>
        <end position="88"/>
    </location>
</feature>
<dbReference type="Pfam" id="PF13377">
    <property type="entry name" value="Peripla_BP_3"/>
    <property type="match status" value="1"/>
</dbReference>
<dbReference type="AlphaFoldDB" id="A0A829W0N0"/>
<evidence type="ECO:0000313" key="5">
    <source>
        <dbReference type="EMBL" id="GEA38079.1"/>
    </source>
</evidence>
<dbReference type="Proteomes" id="UP000315200">
    <property type="component" value="Unassembled WGS sequence"/>
</dbReference>
<sequence length="98" mass="11174">MVSNDMMAIGFVEHCRESGVKIPERISVVSFDNIVFSSLYDIGLTTVSQHVREMSEHAARLMLKQLKTPREKPERVILDPTLIVRRTTCPYVPEQDGE</sequence>
<gene>
    <name evidence="5" type="ORF">Ccl03g_37920</name>
</gene>
<dbReference type="InterPro" id="IPR028082">
    <property type="entry name" value="Peripla_BP_I"/>
</dbReference>
<comment type="caution">
    <text evidence="5">The sequence shown here is derived from an EMBL/GenBank/DDBJ whole genome shotgun (WGS) entry which is preliminary data.</text>
</comment>
<dbReference type="PANTHER" id="PTHR30146:SF109">
    <property type="entry name" value="HTH-TYPE TRANSCRIPTIONAL REGULATOR GALS"/>
    <property type="match status" value="1"/>
</dbReference>
<reference evidence="5 6" key="1">
    <citation type="submission" date="2019-06" db="EMBL/GenBank/DDBJ databases">
        <title>Draft genome sequence of [Clostridium] clostridioforme NBRC 113352.</title>
        <authorList>
            <person name="Miura T."/>
            <person name="Furukawa M."/>
            <person name="Shimamura M."/>
            <person name="Ohyama Y."/>
            <person name="Yamazoe A."/>
            <person name="Kawasaki H."/>
        </authorList>
    </citation>
    <scope>NUCLEOTIDE SEQUENCE [LARGE SCALE GENOMIC DNA]</scope>
    <source>
        <strain evidence="5 6">NBRC 113352</strain>
    </source>
</reference>
<name>A0A829W0N0_9FIRM</name>
<evidence type="ECO:0000259" key="4">
    <source>
        <dbReference type="Pfam" id="PF13377"/>
    </source>
</evidence>
<dbReference type="SUPFAM" id="SSF53822">
    <property type="entry name" value="Periplasmic binding protein-like I"/>
    <property type="match status" value="1"/>
</dbReference>
<evidence type="ECO:0000256" key="2">
    <source>
        <dbReference type="ARBA" id="ARBA00023125"/>
    </source>
</evidence>
<evidence type="ECO:0000256" key="3">
    <source>
        <dbReference type="ARBA" id="ARBA00023163"/>
    </source>
</evidence>
<dbReference type="GO" id="GO:0000976">
    <property type="term" value="F:transcription cis-regulatory region binding"/>
    <property type="evidence" value="ECO:0007669"/>
    <property type="project" value="TreeGrafter"/>
</dbReference>
<keyword evidence="2" id="KW-0238">DNA-binding</keyword>
<proteinExistence type="predicted"/>